<keyword evidence="9" id="KW-1185">Reference proteome</keyword>
<feature type="transmembrane region" description="Helical" evidence="6">
    <location>
        <begin position="362"/>
        <end position="381"/>
    </location>
</feature>
<proteinExistence type="predicted"/>
<keyword evidence="2" id="KW-1003">Cell membrane</keyword>
<evidence type="ECO:0000256" key="4">
    <source>
        <dbReference type="ARBA" id="ARBA00022989"/>
    </source>
</evidence>
<feature type="transmembrane region" description="Helical" evidence="6">
    <location>
        <begin position="387"/>
        <end position="408"/>
    </location>
</feature>
<evidence type="ECO:0000256" key="2">
    <source>
        <dbReference type="ARBA" id="ARBA00022475"/>
    </source>
</evidence>
<feature type="transmembrane region" description="Helical" evidence="6">
    <location>
        <begin position="21"/>
        <end position="42"/>
    </location>
</feature>
<dbReference type="GO" id="GO:0140359">
    <property type="term" value="F:ABC-type transporter activity"/>
    <property type="evidence" value="ECO:0007669"/>
    <property type="project" value="InterPro"/>
</dbReference>
<dbReference type="PANTHER" id="PTHR30294:SF29">
    <property type="entry name" value="MULTIDRUG ABC TRANSPORTER PERMEASE YBHS-RELATED"/>
    <property type="match status" value="1"/>
</dbReference>
<accession>A0A9W6EUS3</accession>
<dbReference type="Pfam" id="PF12698">
    <property type="entry name" value="ABC2_membrane_3"/>
    <property type="match status" value="1"/>
</dbReference>
<protein>
    <submittedName>
        <fullName evidence="8">ABC transporter permease</fullName>
    </submittedName>
</protein>
<feature type="transmembrane region" description="Helical" evidence="6">
    <location>
        <begin position="295"/>
        <end position="315"/>
    </location>
</feature>
<reference evidence="8" key="1">
    <citation type="submission" date="2022-07" db="EMBL/GenBank/DDBJ databases">
        <title>Taxonomy of Novel Oxalotrophic and Methylotrophic Bacteria.</title>
        <authorList>
            <person name="Sahin N."/>
            <person name="Tani A."/>
        </authorList>
    </citation>
    <scope>NUCLEOTIDE SEQUENCE</scope>
    <source>
        <strain evidence="8">AM327</strain>
    </source>
</reference>
<comment type="caution">
    <text evidence="8">The sequence shown here is derived from an EMBL/GenBank/DDBJ whole genome shotgun (WGS) entry which is preliminary data.</text>
</comment>
<dbReference type="AlphaFoldDB" id="A0A9W6EUS3"/>
<evidence type="ECO:0000313" key="8">
    <source>
        <dbReference type="EMBL" id="GLB53855.1"/>
    </source>
</evidence>
<dbReference type="InterPro" id="IPR051449">
    <property type="entry name" value="ABC-2_transporter_component"/>
</dbReference>
<evidence type="ECO:0000259" key="7">
    <source>
        <dbReference type="Pfam" id="PF12698"/>
    </source>
</evidence>
<keyword evidence="3 6" id="KW-0812">Transmembrane</keyword>
<organism evidence="8 9">
    <name type="scientific">Neptunitalea chrysea</name>
    <dbReference type="NCBI Taxonomy" id="1647581"/>
    <lineage>
        <taxon>Bacteria</taxon>
        <taxon>Pseudomonadati</taxon>
        <taxon>Bacteroidota</taxon>
        <taxon>Flavobacteriia</taxon>
        <taxon>Flavobacteriales</taxon>
        <taxon>Flavobacteriaceae</taxon>
        <taxon>Neptunitalea</taxon>
    </lineage>
</organism>
<keyword evidence="4 6" id="KW-1133">Transmembrane helix</keyword>
<feature type="transmembrane region" description="Helical" evidence="6">
    <location>
        <begin position="335"/>
        <end position="355"/>
    </location>
</feature>
<dbReference type="InterPro" id="IPR013525">
    <property type="entry name" value="ABC2_TM"/>
</dbReference>
<evidence type="ECO:0000256" key="5">
    <source>
        <dbReference type="ARBA" id="ARBA00023136"/>
    </source>
</evidence>
<evidence type="ECO:0000256" key="3">
    <source>
        <dbReference type="ARBA" id="ARBA00022692"/>
    </source>
</evidence>
<evidence type="ECO:0000256" key="6">
    <source>
        <dbReference type="SAM" id="Phobius"/>
    </source>
</evidence>
<name>A0A9W6EUS3_9FLAO</name>
<feature type="transmembrane region" description="Helical" evidence="6">
    <location>
        <begin position="180"/>
        <end position="201"/>
    </location>
</feature>
<evidence type="ECO:0000313" key="9">
    <source>
        <dbReference type="Proteomes" id="UP001143545"/>
    </source>
</evidence>
<dbReference type="RefSeq" id="WP_281756114.1">
    <property type="nucleotide sequence ID" value="NZ_BRVP01000026.1"/>
</dbReference>
<dbReference type="PANTHER" id="PTHR30294">
    <property type="entry name" value="MEMBRANE COMPONENT OF ABC TRANSPORTER YHHJ-RELATED"/>
    <property type="match status" value="1"/>
</dbReference>
<keyword evidence="5 6" id="KW-0472">Membrane</keyword>
<feature type="domain" description="ABC-2 type transporter transmembrane" evidence="7">
    <location>
        <begin position="19"/>
        <end position="409"/>
    </location>
</feature>
<gene>
    <name evidence="8" type="primary">natB</name>
    <name evidence="8" type="ORF">NBRC110019_28960</name>
</gene>
<dbReference type="GO" id="GO:0005886">
    <property type="term" value="C:plasma membrane"/>
    <property type="evidence" value="ECO:0007669"/>
    <property type="project" value="UniProtKB-SubCell"/>
</dbReference>
<dbReference type="Gene3D" id="3.40.190.10">
    <property type="entry name" value="Periplasmic binding protein-like II"/>
    <property type="match status" value="1"/>
</dbReference>
<evidence type="ECO:0000256" key="1">
    <source>
        <dbReference type="ARBA" id="ARBA00004651"/>
    </source>
</evidence>
<dbReference type="SUPFAM" id="SSF53850">
    <property type="entry name" value="Periplasmic binding protein-like II"/>
    <property type="match status" value="1"/>
</dbReference>
<dbReference type="Proteomes" id="UP001143545">
    <property type="component" value="Unassembled WGS sequence"/>
</dbReference>
<comment type="subcellular location">
    <subcellularLocation>
        <location evidence="1">Cell membrane</location>
        <topology evidence="1">Multi-pass membrane protein</topology>
    </subcellularLocation>
</comment>
<sequence>MNQLLLIVKREYLQKIKNKSFIVMTFLSPLIFTGLIVLVAYLSRINNAEKQVITVLDETGLYISDFKDFENFHFVNTNKEADFSEVVANAISKEEYGVLYIPDEPIAKQKNDVVFYSEDSPGMGVVNYMTGILEDKSFERNLKTDGVSIDEIHKATTTVNIKIENFNGEESSKTANILKLVFGGAAGYFLMMFIIIYGNMIMRSVIEEKTNRIIEIIISSVKPIKLMMGKIIGTSLAGITQFIVWLCIGAVLTIVVSSIFNVDVATIETPHRAMLENSGAMEAMIQDGVVELFKLPLVTLIVCFLLYFIGGYLLYSSVYVSIGAAVDSETDTQQFMMPVIMVLMLAVYIGFFTVINNPNGTVATIFSFIPFTSPIVMLMRIPFGVDLWEIIVSIVLLYITFFGVVWLASKIYRIGILMYGKKPSYKELYKWLKY</sequence>
<feature type="transmembrane region" description="Helical" evidence="6">
    <location>
        <begin position="242"/>
        <end position="262"/>
    </location>
</feature>
<dbReference type="EMBL" id="BRVP01000026">
    <property type="protein sequence ID" value="GLB53855.1"/>
    <property type="molecule type" value="Genomic_DNA"/>
</dbReference>